<feature type="transmembrane region" description="Helical" evidence="3">
    <location>
        <begin position="330"/>
        <end position="350"/>
    </location>
</feature>
<feature type="region of interest" description="Disordered" evidence="2">
    <location>
        <begin position="581"/>
        <end position="616"/>
    </location>
</feature>
<feature type="transmembrane region" description="Helical" evidence="3">
    <location>
        <begin position="186"/>
        <end position="205"/>
    </location>
</feature>
<dbReference type="AlphaFoldDB" id="A0A6J8A6K2"/>
<keyword evidence="3" id="KW-1133">Transmembrane helix</keyword>
<gene>
    <name evidence="5" type="ORF">MCOR_4653</name>
</gene>
<evidence type="ECO:0000313" key="6">
    <source>
        <dbReference type="Proteomes" id="UP000507470"/>
    </source>
</evidence>
<feature type="transmembrane region" description="Helical" evidence="3">
    <location>
        <begin position="152"/>
        <end position="174"/>
    </location>
</feature>
<dbReference type="InterPro" id="IPR020846">
    <property type="entry name" value="MFS_dom"/>
</dbReference>
<feature type="domain" description="Major facilitator superfamily (MFS) profile" evidence="4">
    <location>
        <begin position="29"/>
        <end position="418"/>
    </location>
</feature>
<protein>
    <submittedName>
        <fullName evidence="5">SLC16A10</fullName>
    </submittedName>
</protein>
<keyword evidence="3" id="KW-0472">Membrane</keyword>
<dbReference type="SUPFAM" id="SSF103473">
    <property type="entry name" value="MFS general substrate transporter"/>
    <property type="match status" value="1"/>
</dbReference>
<feature type="compositionally biased region" description="Low complexity" evidence="2">
    <location>
        <begin position="582"/>
        <end position="597"/>
    </location>
</feature>
<feature type="transmembrane region" description="Helical" evidence="3">
    <location>
        <begin position="395"/>
        <end position="417"/>
    </location>
</feature>
<feature type="transmembrane region" description="Helical" evidence="3">
    <location>
        <begin position="97"/>
        <end position="116"/>
    </location>
</feature>
<name>A0A6J8A6K2_MYTCO</name>
<dbReference type="InterPro" id="IPR036259">
    <property type="entry name" value="MFS_trans_sf"/>
</dbReference>
<dbReference type="PANTHER" id="PTHR11360">
    <property type="entry name" value="MONOCARBOXYLATE TRANSPORTER"/>
    <property type="match status" value="1"/>
</dbReference>
<dbReference type="Pfam" id="PF07690">
    <property type="entry name" value="MFS_1"/>
    <property type="match status" value="1"/>
</dbReference>
<accession>A0A6J8A6K2</accession>
<organism evidence="5 6">
    <name type="scientific">Mytilus coruscus</name>
    <name type="common">Sea mussel</name>
    <dbReference type="NCBI Taxonomy" id="42192"/>
    <lineage>
        <taxon>Eukaryota</taxon>
        <taxon>Metazoa</taxon>
        <taxon>Spiralia</taxon>
        <taxon>Lophotrochozoa</taxon>
        <taxon>Mollusca</taxon>
        <taxon>Bivalvia</taxon>
        <taxon>Autobranchia</taxon>
        <taxon>Pteriomorphia</taxon>
        <taxon>Mytilida</taxon>
        <taxon>Mytiloidea</taxon>
        <taxon>Mytilidae</taxon>
        <taxon>Mytilinae</taxon>
        <taxon>Mytilus</taxon>
    </lineage>
</organism>
<evidence type="ECO:0000256" key="3">
    <source>
        <dbReference type="SAM" id="Phobius"/>
    </source>
</evidence>
<dbReference type="GO" id="GO:0016020">
    <property type="term" value="C:membrane"/>
    <property type="evidence" value="ECO:0007669"/>
    <property type="project" value="UniProtKB-SubCell"/>
</dbReference>
<feature type="region of interest" description="Disordered" evidence="2">
    <location>
        <begin position="791"/>
        <end position="815"/>
    </location>
</feature>
<keyword evidence="6" id="KW-1185">Reference proteome</keyword>
<dbReference type="PROSITE" id="PS50850">
    <property type="entry name" value="MFS"/>
    <property type="match status" value="1"/>
</dbReference>
<dbReference type="GO" id="GO:0008028">
    <property type="term" value="F:monocarboxylic acid transmembrane transporter activity"/>
    <property type="evidence" value="ECO:0007669"/>
    <property type="project" value="TreeGrafter"/>
</dbReference>
<evidence type="ECO:0000313" key="5">
    <source>
        <dbReference type="EMBL" id="CAC5363112.1"/>
    </source>
</evidence>
<evidence type="ECO:0000256" key="1">
    <source>
        <dbReference type="ARBA" id="ARBA00004141"/>
    </source>
</evidence>
<dbReference type="PANTHER" id="PTHR11360:SF284">
    <property type="entry name" value="EG:103B4.3 PROTEIN-RELATED"/>
    <property type="match status" value="1"/>
</dbReference>
<feature type="transmembrane region" description="Helical" evidence="3">
    <location>
        <begin position="362"/>
        <end position="383"/>
    </location>
</feature>
<feature type="transmembrane region" description="Helical" evidence="3">
    <location>
        <begin position="70"/>
        <end position="90"/>
    </location>
</feature>
<evidence type="ECO:0000256" key="2">
    <source>
        <dbReference type="SAM" id="MobiDB-lite"/>
    </source>
</evidence>
<keyword evidence="3" id="KW-0812">Transmembrane</keyword>
<dbReference type="InterPro" id="IPR050327">
    <property type="entry name" value="Proton-linked_MCT"/>
</dbReference>
<dbReference type="InterPro" id="IPR011701">
    <property type="entry name" value="MFS"/>
</dbReference>
<feature type="compositionally biased region" description="Polar residues" evidence="2">
    <location>
        <begin position="693"/>
        <end position="707"/>
    </location>
</feature>
<comment type="subcellular location">
    <subcellularLocation>
        <location evidence="1">Membrane</location>
        <topology evidence="1">Multi-pass membrane protein</topology>
    </subcellularLocation>
</comment>
<dbReference type="Proteomes" id="UP000507470">
    <property type="component" value="Unassembled WGS sequence"/>
</dbReference>
<feature type="compositionally biased region" description="Polar residues" evidence="2">
    <location>
        <begin position="598"/>
        <end position="612"/>
    </location>
</feature>
<feature type="transmembrane region" description="Helical" evidence="3">
    <location>
        <begin position="274"/>
        <end position="292"/>
    </location>
</feature>
<dbReference type="CDD" id="cd17352">
    <property type="entry name" value="MFS_MCT_SLC16"/>
    <property type="match status" value="1"/>
</dbReference>
<dbReference type="EMBL" id="CACVKT020000785">
    <property type="protein sequence ID" value="CAC5363112.1"/>
    <property type="molecule type" value="Genomic_DNA"/>
</dbReference>
<evidence type="ECO:0000259" key="4">
    <source>
        <dbReference type="PROSITE" id="PS50850"/>
    </source>
</evidence>
<dbReference type="OrthoDB" id="6499973at2759"/>
<proteinExistence type="predicted"/>
<sequence length="829" mass="90149">MTDSESSLKFSSSNNLLDKESGKKDTYYSWVVCACGFIARVIIVGVLHGFGAFFIAFIEEFKITKEKSAWVGSLAYGLSMTFGPIASMLVNRFGNRIVMVLGAFLCSASILAASFVHSIEMLFVTFSVFYGIGTCLCITPIMTIATQYFDKYLTIAVGIMTAGSSFGTLIYAPMSQAFIDAYGWRNTFRCYAGLCSVSAICSLFIKPISNQKKTDEQKLKQSPIRLIIQDLKLWKNRVFVIWTIAITLVMFGFYIPYVHLVAYAEDCGIPPEKGAIFVMMLGACTAFGRIVFGKIVQYGYLNRLHMHQFSMVVTGTGVMLLPLLKSFTGIAAYVICVGLVDGCYVVLLPVLTSTLVGVDNTVLAWGFLVGTSSVTFTAGPPLAGALYDMMGSYDLAFHLAGLPIICGALVLFLIPWAQRTSKTDNVMIAVSEYNVADDYDFGDDVILESRALGNRENASSATLTDLGRTKDLKTKGQTRFKTNRYKDQETSTSPSSIHVPIDINEALAMFHENAQMIATLLKTSSGHLISKTSAKNSETSRSDMMQNMSMGTCGPTPHNVISIMSVPGGVAIGTFGGNIAQNPSESSSSNIFINPNSQRTQTPPSDATSQRSRTFDDPYRVASDVISPTSSKVYQIHHFLSPDGTEEKQTVPTHVEDSTPVTSPYDQTISDQISRLITSMVSPSMIHDKEASRSQIESTASGQESPFENNYVHNTCVSPCYISSPPKLQPIPEIPVPRTEKTTGMTGKHFVSEKPTHSSVEHNAEVHNNTPTSCTWVGDSSSEPAMCTKLAAVPSSSSSSHGNGDRSAETQQTASELDVFTHLFTDDNV</sequence>
<feature type="region of interest" description="Disordered" evidence="2">
    <location>
        <begin position="687"/>
        <end position="707"/>
    </location>
</feature>
<dbReference type="Gene3D" id="1.20.1250.20">
    <property type="entry name" value="MFS general substrate transporter like domains"/>
    <property type="match status" value="1"/>
</dbReference>
<reference evidence="5 6" key="1">
    <citation type="submission" date="2020-06" db="EMBL/GenBank/DDBJ databases">
        <authorList>
            <person name="Li R."/>
            <person name="Bekaert M."/>
        </authorList>
    </citation>
    <scope>NUCLEOTIDE SEQUENCE [LARGE SCALE GENOMIC DNA]</scope>
    <source>
        <strain evidence="6">wild</strain>
    </source>
</reference>
<feature type="transmembrane region" description="Helical" evidence="3">
    <location>
        <begin position="27"/>
        <end position="58"/>
    </location>
</feature>
<feature type="transmembrane region" description="Helical" evidence="3">
    <location>
        <begin position="122"/>
        <end position="145"/>
    </location>
</feature>
<feature type="transmembrane region" description="Helical" evidence="3">
    <location>
        <begin position="239"/>
        <end position="262"/>
    </location>
</feature>
<feature type="transmembrane region" description="Helical" evidence="3">
    <location>
        <begin position="304"/>
        <end position="324"/>
    </location>
</feature>